<reference evidence="1 2" key="1">
    <citation type="submission" date="2019-06" db="EMBL/GenBank/DDBJ databases">
        <title>Whole genome shotgun sequence of Brevibacillus parabrevis NBRC 12334.</title>
        <authorList>
            <person name="Hosoyama A."/>
            <person name="Uohara A."/>
            <person name="Ohji S."/>
            <person name="Ichikawa N."/>
        </authorList>
    </citation>
    <scope>NUCLEOTIDE SEQUENCE [LARGE SCALE GENOMIC DNA]</scope>
    <source>
        <strain evidence="1 2">NBRC 12334</strain>
    </source>
</reference>
<comment type="caution">
    <text evidence="1">The sequence shown here is derived from an EMBL/GenBank/DDBJ whole genome shotgun (WGS) entry which is preliminary data.</text>
</comment>
<proteinExistence type="predicted"/>
<organism evidence="1 2">
    <name type="scientific">Brevibacillus parabrevis</name>
    <dbReference type="NCBI Taxonomy" id="54914"/>
    <lineage>
        <taxon>Bacteria</taxon>
        <taxon>Bacillati</taxon>
        <taxon>Bacillota</taxon>
        <taxon>Bacilli</taxon>
        <taxon>Bacillales</taxon>
        <taxon>Paenibacillaceae</taxon>
        <taxon>Brevibacillus</taxon>
    </lineage>
</organism>
<dbReference type="InterPro" id="IPR014962">
    <property type="entry name" value="YolD"/>
</dbReference>
<protein>
    <recommendedName>
        <fullName evidence="3">YolD-like family protein</fullName>
    </recommendedName>
</protein>
<dbReference type="Pfam" id="PF08863">
    <property type="entry name" value="YolD"/>
    <property type="match status" value="1"/>
</dbReference>
<gene>
    <name evidence="1" type="ORF">BPA01_19560</name>
</gene>
<dbReference type="AlphaFoldDB" id="A0A4Y3PK62"/>
<dbReference type="EMBL" id="BJMH01000007">
    <property type="protein sequence ID" value="GEB32376.1"/>
    <property type="molecule type" value="Genomic_DNA"/>
</dbReference>
<name>A0A4Y3PK62_BREPA</name>
<keyword evidence="2" id="KW-1185">Reference proteome</keyword>
<evidence type="ECO:0000313" key="2">
    <source>
        <dbReference type="Proteomes" id="UP000316882"/>
    </source>
</evidence>
<accession>A0A4Y3PK62</accession>
<evidence type="ECO:0008006" key="3">
    <source>
        <dbReference type="Google" id="ProtNLM"/>
    </source>
</evidence>
<evidence type="ECO:0000313" key="1">
    <source>
        <dbReference type="EMBL" id="GEB32376.1"/>
    </source>
</evidence>
<dbReference type="Proteomes" id="UP000316882">
    <property type="component" value="Unassembled WGS sequence"/>
</dbReference>
<dbReference type="STRING" id="54914.AV540_02210"/>
<sequence length="98" mass="11228">MMSGIRNGGGRQLFPQDMAQPVITKQERESFLYMLRDSGREDYGVTVSWWVSMDGERGNTHSMWGVVKWVDPKARKVQLVNEARSEWIGLEQIVNVLG</sequence>